<keyword evidence="1 3" id="KW-0808">Transferase</keyword>
<dbReference type="EC" id="2.3.2.13" evidence="3"/>
<name>A0ABW2Q013_9BACL</name>
<keyword evidence="2" id="KW-0749">Sporulation</keyword>
<dbReference type="NCBIfam" id="NF002869">
    <property type="entry name" value="PRK03187.1"/>
    <property type="match status" value="1"/>
</dbReference>
<keyword evidence="3" id="KW-0012">Acyltransferase</keyword>
<proteinExistence type="inferred from homology"/>
<gene>
    <name evidence="3" type="ORF">ACFQRG_07375</name>
</gene>
<dbReference type="EMBL" id="JBHTCO010000005">
    <property type="protein sequence ID" value="MFC7392806.1"/>
    <property type="molecule type" value="Genomic_DNA"/>
</dbReference>
<dbReference type="HAMAP" id="MF_00727">
    <property type="entry name" value="Tgl"/>
    <property type="match status" value="1"/>
</dbReference>
<evidence type="ECO:0000256" key="2">
    <source>
        <dbReference type="ARBA" id="ARBA00022969"/>
    </source>
</evidence>
<dbReference type="Proteomes" id="UP001596505">
    <property type="component" value="Unassembled WGS sequence"/>
</dbReference>
<dbReference type="GO" id="GO:0003810">
    <property type="term" value="F:protein-glutamine gamma-glutamyltransferase activity"/>
    <property type="evidence" value="ECO:0007669"/>
    <property type="project" value="UniProtKB-EC"/>
</dbReference>
<keyword evidence="4" id="KW-1185">Reference proteome</keyword>
<evidence type="ECO:0000313" key="3">
    <source>
        <dbReference type="EMBL" id="MFC7392806.1"/>
    </source>
</evidence>
<protein>
    <submittedName>
        <fullName evidence="3">Protein-glutamine gamma-glutamyltransferase</fullName>
        <ecNumber evidence="3">2.3.2.13</ecNumber>
    </submittedName>
</protein>
<evidence type="ECO:0000256" key="1">
    <source>
        <dbReference type="ARBA" id="ARBA00022679"/>
    </source>
</evidence>
<accession>A0ABW2Q013</accession>
<reference evidence="4" key="1">
    <citation type="journal article" date="2019" name="Int. J. Syst. Evol. Microbiol.">
        <title>The Global Catalogue of Microorganisms (GCM) 10K type strain sequencing project: providing services to taxonomists for standard genome sequencing and annotation.</title>
        <authorList>
            <consortium name="The Broad Institute Genomics Platform"/>
            <consortium name="The Broad Institute Genome Sequencing Center for Infectious Disease"/>
            <person name="Wu L."/>
            <person name="Ma J."/>
        </authorList>
    </citation>
    <scope>NUCLEOTIDE SEQUENCE [LARGE SCALE GENOMIC DNA]</scope>
    <source>
        <strain evidence="4">CGMCC 1.16305</strain>
    </source>
</reference>
<organism evidence="3 4">
    <name type="scientific">Scopulibacillus cellulosilyticus</name>
    <dbReference type="NCBI Taxonomy" id="2665665"/>
    <lineage>
        <taxon>Bacteria</taxon>
        <taxon>Bacillati</taxon>
        <taxon>Bacillota</taxon>
        <taxon>Bacilli</taxon>
        <taxon>Bacillales</taxon>
        <taxon>Sporolactobacillaceae</taxon>
        <taxon>Scopulibacillus</taxon>
    </lineage>
</organism>
<dbReference type="InterPro" id="IPR020916">
    <property type="entry name" value="Gln_gamma-glutamylTfrase_bac"/>
</dbReference>
<sequence length="260" mass="30187">MITIHHQPISSSQLSSSQFHGQYSDSILQQLHNHPAVFNYSSYEELNFEVTMRNYIVVAALNLYQSKASFATFYYSRCNERYWRLTNEGGFELKSGVRPSQAINDIFQNGDKYAFECATAMVIILYKAFIDTVSASVFDRLYPDVYLWDWNRDSNFPIITENVDGHGIIGDIRYFKNPDVNPRTPQWQGENAIELPNGYYYGHGLGVLRAEQMIEELNENRRVGATRSAYLMNDANRPYFAFLFRYSRQRYMETEPSSAV</sequence>
<evidence type="ECO:0000313" key="4">
    <source>
        <dbReference type="Proteomes" id="UP001596505"/>
    </source>
</evidence>
<dbReference type="RefSeq" id="WP_380965215.1">
    <property type="nucleotide sequence ID" value="NZ_JBHTCO010000005.1"/>
</dbReference>
<dbReference type="Pfam" id="PF20085">
    <property type="entry name" value="TGL"/>
    <property type="match status" value="1"/>
</dbReference>
<comment type="caution">
    <text evidence="3">The sequence shown here is derived from an EMBL/GenBank/DDBJ whole genome shotgun (WGS) entry which is preliminary data.</text>
</comment>